<feature type="region of interest" description="Disordered" evidence="1">
    <location>
        <begin position="407"/>
        <end position="438"/>
    </location>
</feature>
<organism evidence="2 3">
    <name type="scientific">Burkholderia pseudomallei (strain 1710b)</name>
    <dbReference type="NCBI Taxonomy" id="320372"/>
    <lineage>
        <taxon>Bacteria</taxon>
        <taxon>Pseudomonadati</taxon>
        <taxon>Pseudomonadota</taxon>
        <taxon>Betaproteobacteria</taxon>
        <taxon>Burkholderiales</taxon>
        <taxon>Burkholderiaceae</taxon>
        <taxon>Burkholderia</taxon>
        <taxon>pseudomallei group</taxon>
    </lineage>
</organism>
<evidence type="ECO:0000313" key="2">
    <source>
        <dbReference type="EMBL" id="ABA52579.1"/>
    </source>
</evidence>
<dbReference type="KEGG" id="bpm:BURPS1710b_A2376"/>
<dbReference type="HOGENOM" id="CLU_433931_0_0_4"/>
<dbReference type="EMBL" id="CP000125">
    <property type="protein sequence ID" value="ABA52579.1"/>
    <property type="molecule type" value="Genomic_DNA"/>
</dbReference>
<dbReference type="EnsemblBacteria" id="ABA52579">
    <property type="protein sequence ID" value="ABA52579"/>
    <property type="gene ID" value="BURPS1710b_A2376"/>
</dbReference>
<feature type="compositionally biased region" description="Basic residues" evidence="1">
    <location>
        <begin position="211"/>
        <end position="231"/>
    </location>
</feature>
<feature type="compositionally biased region" description="Basic and acidic residues" evidence="1">
    <location>
        <begin position="232"/>
        <end position="242"/>
    </location>
</feature>
<feature type="compositionally biased region" description="Basic residues" evidence="1">
    <location>
        <begin position="453"/>
        <end position="467"/>
    </location>
</feature>
<name>Q3JFX8_BURP1</name>
<feature type="region of interest" description="Disordered" evidence="1">
    <location>
        <begin position="211"/>
        <end position="246"/>
    </location>
</feature>
<sequence>MRTANVASPGRRVSSGGHDFIGSGGYGSKTGWQDGARHGRRAGHRPRVGRAARARGCARDRDGHPHRRAARRPVRCARARRARRRGDRRARRCDRPRRRAVQLRGLRARGLGARRDRRRMGLRLRSEREVDVPDDPRVPARDARARARLDHQHGVGRLEREGRAEPVRLRRDEGGRDRLDESGRGRFRHARDSLQRDLPRHRRIAVARCAHRRAGARARRADRRGARRVRRAPADGAHRQAAGDRGACRVSRVRRGVVHDGGDPFDRRRLVELTRAARRPRSVAAPRPAHLFELTGRIHETAAIRGEVPRKTRPARCAGAHSRSVRRHRRRRGRRARPRCARAAARDRSGEPAARRRRAAPRRVRGPRRQVRLHRAQLFGSRGRIRHGRAERAGRLRQVDERDLRARRRRRTPARLNEDRLGSGARRRDRHGRARHRRSACACARGRLLHRQRRVRARVPARARRHVGQGQGMRHVRPARALARDGRRSAGPAPAEAVARRRRPPLSAWLDRDDDLSRAVPDQLLEPFHEPAAGRRDLDRHAAGRRAWSKAARLSARGAGDDSRHRRARRAAAAGRAAMTRARLCSGARASGACIVGMDARAAVAARRCARHAPALASARAVRRNIGADK</sequence>
<feature type="compositionally biased region" description="Basic residues" evidence="1">
    <location>
        <begin position="323"/>
        <end position="340"/>
    </location>
</feature>
<feature type="compositionally biased region" description="Basic residues" evidence="1">
    <location>
        <begin position="64"/>
        <end position="97"/>
    </location>
</feature>
<accession>Q3JFX8</accession>
<feature type="compositionally biased region" description="Basic and acidic residues" evidence="1">
    <location>
        <begin position="344"/>
        <end position="354"/>
    </location>
</feature>
<feature type="compositionally biased region" description="Basic residues" evidence="1">
    <location>
        <begin position="355"/>
        <end position="370"/>
    </location>
</feature>
<protein>
    <submittedName>
        <fullName evidence="2">Uncharacterized protein</fullName>
    </submittedName>
</protein>
<dbReference type="AlphaFoldDB" id="Q3JFX8"/>
<reference evidence="2 3" key="1">
    <citation type="submission" date="2005-09" db="EMBL/GenBank/DDBJ databases">
        <authorList>
            <person name="Woods D.E."/>
            <person name="Nierman W.C."/>
        </authorList>
    </citation>
    <scope>NUCLEOTIDE SEQUENCE [LARGE SCALE GENOMIC DNA]</scope>
    <source>
        <strain evidence="2 3">1710b</strain>
    </source>
</reference>
<proteinExistence type="predicted"/>
<feature type="region of interest" description="Disordered" evidence="1">
    <location>
        <begin position="153"/>
        <end position="195"/>
    </location>
</feature>
<feature type="region of interest" description="Disordered" evidence="1">
    <location>
        <begin position="1"/>
        <end position="97"/>
    </location>
</feature>
<evidence type="ECO:0000256" key="1">
    <source>
        <dbReference type="SAM" id="MobiDB-lite"/>
    </source>
</evidence>
<evidence type="ECO:0000313" key="3">
    <source>
        <dbReference type="Proteomes" id="UP000002700"/>
    </source>
</evidence>
<dbReference type="Proteomes" id="UP000002700">
    <property type="component" value="Chromosome II"/>
</dbReference>
<feature type="region of interest" description="Disordered" evidence="1">
    <location>
        <begin position="307"/>
        <end position="370"/>
    </location>
</feature>
<feature type="compositionally biased region" description="Basic residues" evidence="1">
    <location>
        <begin position="425"/>
        <end position="438"/>
    </location>
</feature>
<feature type="region of interest" description="Disordered" evidence="1">
    <location>
        <begin position="453"/>
        <end position="502"/>
    </location>
</feature>
<feature type="compositionally biased region" description="Basic residues" evidence="1">
    <location>
        <begin position="38"/>
        <end position="53"/>
    </location>
</feature>
<gene>
    <name evidence="2" type="ordered locus">BURPS1710b_A2376</name>
</gene>